<dbReference type="AlphaFoldDB" id="A0A914PCE2"/>
<evidence type="ECO:0000256" key="6">
    <source>
        <dbReference type="ARBA" id="ARBA00022824"/>
    </source>
</evidence>
<protein>
    <recommendedName>
        <fullName evidence="3">ER membrane protein complex subunit 1</fullName>
    </recommendedName>
</protein>
<proteinExistence type="inferred from homology"/>
<evidence type="ECO:0000256" key="9">
    <source>
        <dbReference type="ARBA" id="ARBA00023180"/>
    </source>
</evidence>
<feature type="transmembrane region" description="Helical" evidence="10">
    <location>
        <begin position="123"/>
        <end position="140"/>
    </location>
</feature>
<keyword evidence="7 10" id="KW-1133">Transmembrane helix</keyword>
<evidence type="ECO:0000256" key="2">
    <source>
        <dbReference type="ARBA" id="ARBA00007904"/>
    </source>
</evidence>
<dbReference type="PANTHER" id="PTHR21573:SF0">
    <property type="entry name" value="ER MEMBRANE PROTEIN COMPLEX SUBUNIT 1"/>
    <property type="match status" value="1"/>
</dbReference>
<evidence type="ECO:0000256" key="1">
    <source>
        <dbReference type="ARBA" id="ARBA00004115"/>
    </source>
</evidence>
<accession>A0A914PCE2</accession>
<sequence length="154" mass="17729">MGVIELFEGLDQTNAERFNSLSTTKRPLEVISKSFIFSQGVSAIQASDTEQGLSTRSLIIAMPFGGILEISRRFVDARRPLEMTADLREEMIVPYMPELPVATEELINYNQRTFDILKDDFDYVFISFVMISLIVMSFVVKRFWRVTSIRQAWT</sequence>
<organism evidence="12 13">
    <name type="scientific">Panagrolaimus davidi</name>
    <dbReference type="NCBI Taxonomy" id="227884"/>
    <lineage>
        <taxon>Eukaryota</taxon>
        <taxon>Metazoa</taxon>
        <taxon>Ecdysozoa</taxon>
        <taxon>Nematoda</taxon>
        <taxon>Chromadorea</taxon>
        <taxon>Rhabditida</taxon>
        <taxon>Tylenchina</taxon>
        <taxon>Panagrolaimomorpha</taxon>
        <taxon>Panagrolaimoidea</taxon>
        <taxon>Panagrolaimidae</taxon>
        <taxon>Panagrolaimus</taxon>
    </lineage>
</organism>
<dbReference type="WBParaSite" id="PDA_v2.g15839.t1">
    <property type="protein sequence ID" value="PDA_v2.g15839.t1"/>
    <property type="gene ID" value="PDA_v2.g15839"/>
</dbReference>
<keyword evidence="9" id="KW-0325">Glycoprotein</keyword>
<keyword evidence="12" id="KW-1185">Reference proteome</keyword>
<evidence type="ECO:0000256" key="3">
    <source>
        <dbReference type="ARBA" id="ARBA00020824"/>
    </source>
</evidence>
<keyword evidence="6" id="KW-0256">Endoplasmic reticulum</keyword>
<evidence type="ECO:0000313" key="13">
    <source>
        <dbReference type="WBParaSite" id="PDA_v2.g15839.t1"/>
    </source>
</evidence>
<keyword evidence="4 10" id="KW-0812">Transmembrane</keyword>
<evidence type="ECO:0000313" key="12">
    <source>
        <dbReference type="Proteomes" id="UP000887578"/>
    </source>
</evidence>
<dbReference type="Proteomes" id="UP000887578">
    <property type="component" value="Unplaced"/>
</dbReference>
<evidence type="ECO:0000259" key="11">
    <source>
        <dbReference type="Pfam" id="PF07774"/>
    </source>
</evidence>
<keyword evidence="5" id="KW-0732">Signal</keyword>
<comment type="similarity">
    <text evidence="2">Belongs to the EMC1 family.</text>
</comment>
<name>A0A914PCE2_9BILA</name>
<dbReference type="Pfam" id="PF07774">
    <property type="entry name" value="EMC1_C"/>
    <property type="match status" value="1"/>
</dbReference>
<keyword evidence="8 10" id="KW-0472">Membrane</keyword>
<evidence type="ECO:0000256" key="5">
    <source>
        <dbReference type="ARBA" id="ARBA00022729"/>
    </source>
</evidence>
<evidence type="ECO:0000256" key="7">
    <source>
        <dbReference type="ARBA" id="ARBA00022989"/>
    </source>
</evidence>
<dbReference type="InterPro" id="IPR026895">
    <property type="entry name" value="EMC1"/>
</dbReference>
<evidence type="ECO:0000256" key="10">
    <source>
        <dbReference type="SAM" id="Phobius"/>
    </source>
</evidence>
<comment type="subcellular location">
    <subcellularLocation>
        <location evidence="1">Endoplasmic reticulum membrane</location>
        <topology evidence="1">Single-pass type I membrane protein</topology>
    </subcellularLocation>
</comment>
<dbReference type="GO" id="GO:0034975">
    <property type="term" value="P:protein folding in endoplasmic reticulum"/>
    <property type="evidence" value="ECO:0007669"/>
    <property type="project" value="TreeGrafter"/>
</dbReference>
<evidence type="ECO:0000256" key="8">
    <source>
        <dbReference type="ARBA" id="ARBA00023136"/>
    </source>
</evidence>
<evidence type="ECO:0000256" key="4">
    <source>
        <dbReference type="ARBA" id="ARBA00022692"/>
    </source>
</evidence>
<dbReference type="PANTHER" id="PTHR21573">
    <property type="entry name" value="ER MEMBRANE PROTEIN COMPLEX SUBUNIT 1"/>
    <property type="match status" value="1"/>
</dbReference>
<feature type="domain" description="ER membrane protein complex subunit 1 C-terminal" evidence="11">
    <location>
        <begin position="1"/>
        <end position="112"/>
    </location>
</feature>
<reference evidence="13" key="1">
    <citation type="submission" date="2022-11" db="UniProtKB">
        <authorList>
            <consortium name="WormBaseParasite"/>
        </authorList>
    </citation>
    <scope>IDENTIFICATION</scope>
</reference>
<dbReference type="InterPro" id="IPR011678">
    <property type="entry name" value="EMC1_C"/>
</dbReference>
<dbReference type="GO" id="GO:0072546">
    <property type="term" value="C:EMC complex"/>
    <property type="evidence" value="ECO:0007669"/>
    <property type="project" value="InterPro"/>
</dbReference>